<feature type="region of interest" description="Disordered" evidence="1">
    <location>
        <begin position="70"/>
        <end position="89"/>
    </location>
</feature>
<sequence>MRSPGRSPGCCFADSVPGWLRARPWPSAAPLIGRSGQLQVLVRARLGAGGRLDLLGVHRHVQEAERFGERGPGEVAEHPCSVPEPEPGHPGVRTVRAGVLGHCPDSVRAGQLALGVVGGGREEAAMSGRRPRLSGLCPGRSGRGCHRVSIAGPLTGNLDLPLRELGHAVPVPLLR</sequence>
<evidence type="ECO:0000256" key="1">
    <source>
        <dbReference type="SAM" id="MobiDB-lite"/>
    </source>
</evidence>
<gene>
    <name evidence="2" type="ORF">ABT317_43700</name>
</gene>
<reference evidence="2 3" key="1">
    <citation type="submission" date="2024-06" db="EMBL/GenBank/DDBJ databases">
        <title>The Natural Products Discovery Center: Release of the First 8490 Sequenced Strains for Exploring Actinobacteria Biosynthetic Diversity.</title>
        <authorList>
            <person name="Kalkreuter E."/>
            <person name="Kautsar S.A."/>
            <person name="Yang D."/>
            <person name="Bader C.D."/>
            <person name="Teijaro C.N."/>
            <person name="Fluegel L."/>
            <person name="Davis C.M."/>
            <person name="Simpson J.R."/>
            <person name="Lauterbach L."/>
            <person name="Steele A.D."/>
            <person name="Gui C."/>
            <person name="Meng S."/>
            <person name="Li G."/>
            <person name="Viehrig K."/>
            <person name="Ye F."/>
            <person name="Su P."/>
            <person name="Kiefer A.F."/>
            <person name="Nichols A."/>
            <person name="Cepeda A.J."/>
            <person name="Yan W."/>
            <person name="Fan B."/>
            <person name="Jiang Y."/>
            <person name="Adhikari A."/>
            <person name="Zheng C.-J."/>
            <person name="Schuster L."/>
            <person name="Cowan T.M."/>
            <person name="Smanski M.J."/>
            <person name="Chevrette M.G."/>
            <person name="De Carvalho L.P.S."/>
            <person name="Shen B."/>
        </authorList>
    </citation>
    <scope>NUCLEOTIDE SEQUENCE [LARGE SCALE GENOMIC DNA]</scope>
    <source>
        <strain evidence="2 3">NPDC000634</strain>
    </source>
</reference>
<comment type="caution">
    <text evidence="2">The sequence shown here is derived from an EMBL/GenBank/DDBJ whole genome shotgun (WGS) entry which is preliminary data.</text>
</comment>
<name>A0ABV1WHN3_9ACTN</name>
<protein>
    <submittedName>
        <fullName evidence="2">Uncharacterized protein</fullName>
    </submittedName>
</protein>
<evidence type="ECO:0000313" key="2">
    <source>
        <dbReference type="EMBL" id="MER6983682.1"/>
    </source>
</evidence>
<evidence type="ECO:0000313" key="3">
    <source>
        <dbReference type="Proteomes" id="UP001458415"/>
    </source>
</evidence>
<dbReference type="Proteomes" id="UP001458415">
    <property type="component" value="Unassembled WGS sequence"/>
</dbReference>
<keyword evidence="3" id="KW-1185">Reference proteome</keyword>
<organism evidence="2 3">
    <name type="scientific">Streptomyces carpinensis</name>
    <dbReference type="NCBI Taxonomy" id="66369"/>
    <lineage>
        <taxon>Bacteria</taxon>
        <taxon>Bacillati</taxon>
        <taxon>Actinomycetota</taxon>
        <taxon>Actinomycetes</taxon>
        <taxon>Kitasatosporales</taxon>
        <taxon>Streptomycetaceae</taxon>
        <taxon>Streptomyces</taxon>
    </lineage>
</organism>
<dbReference type="EMBL" id="JBEPCU010001468">
    <property type="protein sequence ID" value="MER6983682.1"/>
    <property type="molecule type" value="Genomic_DNA"/>
</dbReference>
<proteinExistence type="predicted"/>
<accession>A0ABV1WHN3</accession>
<feature type="non-terminal residue" evidence="2">
    <location>
        <position position="175"/>
    </location>
</feature>